<protein>
    <submittedName>
        <fullName evidence="2">Uncharacterized protein</fullName>
    </submittedName>
</protein>
<gene>
    <name evidence="2" type="ORF">ROA7450_00296</name>
</gene>
<keyword evidence="1" id="KW-1133">Transmembrane helix</keyword>
<sequence length="168" mass="18458">MIRPEARQILWQWSEMLAGTILLSLGLWWALSSFGFVKWLGFAFCIAGVIGLAAGIQRIRFRQGQGGPGVVQVVEGQITYFGPLDGGAIAIREMTRLQLDPTGRPAHWVLNQPGQPALHIPLNATGADLLFDAFATLPGLKTEQMLSTLNAKPDHPIVIWQKPTNRLH</sequence>
<evidence type="ECO:0000256" key="1">
    <source>
        <dbReference type="SAM" id="Phobius"/>
    </source>
</evidence>
<evidence type="ECO:0000313" key="2">
    <source>
        <dbReference type="EMBL" id="SLN14675.1"/>
    </source>
</evidence>
<dbReference type="AlphaFoldDB" id="A0A1X6Y9F0"/>
<keyword evidence="3" id="KW-1185">Reference proteome</keyword>
<dbReference type="EMBL" id="FWFX01000001">
    <property type="protein sequence ID" value="SLN14675.1"/>
    <property type="molecule type" value="Genomic_DNA"/>
</dbReference>
<proteinExistence type="predicted"/>
<reference evidence="2 3" key="1">
    <citation type="submission" date="2017-03" db="EMBL/GenBank/DDBJ databases">
        <authorList>
            <person name="Afonso C.L."/>
            <person name="Miller P.J."/>
            <person name="Scott M.A."/>
            <person name="Spackman E."/>
            <person name="Goraichik I."/>
            <person name="Dimitrov K.M."/>
            <person name="Suarez D.L."/>
            <person name="Swayne D.E."/>
        </authorList>
    </citation>
    <scope>NUCLEOTIDE SEQUENCE [LARGE SCALE GENOMIC DNA]</scope>
    <source>
        <strain evidence="2 3">CECT 7450</strain>
    </source>
</reference>
<feature type="transmembrane region" description="Helical" evidence="1">
    <location>
        <begin position="36"/>
        <end position="56"/>
    </location>
</feature>
<name>A0A1X6Y9F0_9RHOB</name>
<organism evidence="2 3">
    <name type="scientific">Roseovarius albus</name>
    <dbReference type="NCBI Taxonomy" id="1247867"/>
    <lineage>
        <taxon>Bacteria</taxon>
        <taxon>Pseudomonadati</taxon>
        <taxon>Pseudomonadota</taxon>
        <taxon>Alphaproteobacteria</taxon>
        <taxon>Rhodobacterales</taxon>
        <taxon>Roseobacteraceae</taxon>
        <taxon>Roseovarius</taxon>
    </lineage>
</organism>
<keyword evidence="1" id="KW-0472">Membrane</keyword>
<accession>A0A1X6Y9F0</accession>
<dbReference type="Proteomes" id="UP000193061">
    <property type="component" value="Unassembled WGS sequence"/>
</dbReference>
<feature type="transmembrane region" description="Helical" evidence="1">
    <location>
        <begin position="9"/>
        <end position="30"/>
    </location>
</feature>
<dbReference type="RefSeq" id="WP_085803837.1">
    <property type="nucleotide sequence ID" value="NZ_FWFX01000001.1"/>
</dbReference>
<keyword evidence="1" id="KW-0812">Transmembrane</keyword>
<evidence type="ECO:0000313" key="3">
    <source>
        <dbReference type="Proteomes" id="UP000193061"/>
    </source>
</evidence>